<evidence type="ECO:0000256" key="1">
    <source>
        <dbReference type="SAM" id="MobiDB-lite"/>
    </source>
</evidence>
<comment type="caution">
    <text evidence="2">The sequence shown here is derived from an EMBL/GenBank/DDBJ whole genome shotgun (WGS) entry which is preliminary data.</text>
</comment>
<evidence type="ECO:0000313" key="2">
    <source>
        <dbReference type="EMBL" id="GAA3265056.1"/>
    </source>
</evidence>
<dbReference type="Proteomes" id="UP001500728">
    <property type="component" value="Unassembled WGS sequence"/>
</dbReference>
<reference evidence="3" key="1">
    <citation type="journal article" date="2019" name="Int. J. Syst. Evol. Microbiol.">
        <title>The Global Catalogue of Microorganisms (GCM) 10K type strain sequencing project: providing services to taxonomists for standard genome sequencing and annotation.</title>
        <authorList>
            <consortium name="The Broad Institute Genomics Platform"/>
            <consortium name="The Broad Institute Genome Sequencing Center for Infectious Disease"/>
            <person name="Wu L."/>
            <person name="Ma J."/>
        </authorList>
    </citation>
    <scope>NUCLEOTIDE SEQUENCE [LARGE SCALE GENOMIC DNA]</scope>
    <source>
        <strain evidence="3">JCM 9381</strain>
    </source>
</reference>
<sequence>MWFHGTPSRIAILPLVRVSCAFRDGPQGSLREPESVGGARAEPIREPPGRHRNHPRPPPAPLARAPRGCRAQRRRDYYCDQVTIAHDHGARLPANASLISLACHHVHPLQAFGFDDTLEIWTVTARVDADTAAEELFVLLPSG</sequence>
<proteinExistence type="predicted"/>
<keyword evidence="3" id="KW-1185">Reference proteome</keyword>
<name>A0ABP6R2B4_9ACTN</name>
<accession>A0ABP6R2B4</accession>
<feature type="region of interest" description="Disordered" evidence="1">
    <location>
        <begin position="27"/>
        <end position="67"/>
    </location>
</feature>
<gene>
    <name evidence="2" type="ORF">GCM10010469_35240</name>
</gene>
<dbReference type="EMBL" id="BAAAUW010000015">
    <property type="protein sequence ID" value="GAA3265056.1"/>
    <property type="molecule type" value="Genomic_DNA"/>
</dbReference>
<evidence type="ECO:0000313" key="3">
    <source>
        <dbReference type="Proteomes" id="UP001500728"/>
    </source>
</evidence>
<protein>
    <submittedName>
        <fullName evidence="2">Uncharacterized protein</fullName>
    </submittedName>
</protein>
<organism evidence="2 3">
    <name type="scientific">Streptomyces labedae</name>
    <dbReference type="NCBI Taxonomy" id="285569"/>
    <lineage>
        <taxon>Bacteria</taxon>
        <taxon>Bacillati</taxon>
        <taxon>Actinomycetota</taxon>
        <taxon>Actinomycetes</taxon>
        <taxon>Kitasatosporales</taxon>
        <taxon>Streptomycetaceae</taxon>
        <taxon>Streptomyces</taxon>
    </lineage>
</organism>